<name>A0ABT3GV25_9RHOB</name>
<reference evidence="2 3" key="1">
    <citation type="submission" date="2022-10" db="EMBL/GenBank/DDBJ databases">
        <title>Pararhodobacter sp. nov., isolated from marine algae.</title>
        <authorList>
            <person name="Choi B.J."/>
            <person name="Kim J.M."/>
            <person name="Lee J.K."/>
            <person name="Choi D.G."/>
            <person name="Jeon C.O."/>
        </authorList>
    </citation>
    <scope>NUCLEOTIDE SEQUENCE [LARGE SCALE GENOMIC DNA]</scope>
    <source>
        <strain evidence="2 3">ZQ420</strain>
    </source>
</reference>
<feature type="domain" description="Flagellin C-terminal" evidence="1">
    <location>
        <begin position="258"/>
        <end position="335"/>
    </location>
</feature>
<evidence type="ECO:0000313" key="2">
    <source>
        <dbReference type="EMBL" id="MCW1931393.1"/>
    </source>
</evidence>
<evidence type="ECO:0000313" key="3">
    <source>
        <dbReference type="Proteomes" id="UP001208938"/>
    </source>
</evidence>
<comment type="caution">
    <text evidence="2">The sequence shown here is derived from an EMBL/GenBank/DDBJ whole genome shotgun (WGS) entry which is preliminary data.</text>
</comment>
<dbReference type="EMBL" id="JAPDFL010000001">
    <property type="protein sequence ID" value="MCW1931393.1"/>
    <property type="molecule type" value="Genomic_DNA"/>
</dbReference>
<keyword evidence="2" id="KW-0282">Flagellum</keyword>
<proteinExistence type="predicted"/>
<dbReference type="Pfam" id="PF00700">
    <property type="entry name" value="Flagellin_C"/>
    <property type="match status" value="1"/>
</dbReference>
<sequence>MTWLSIGTLALPATLKRHGLAMRAEVARLGIELTTGERVAPQKQLRGDLGALSAIEARTTRIAAYTEAAKQASAATEAAQKALERASTMGSDTASRMLAVSIEGTTPATLRTASTAARGALEDLTSTLSQRIAGRAMFSGTASDMAPLPDAETLLATLAPALAGLTSAQDIANAINAEIITPGGLFDTALYQGGPAASGAAIDRESTVAPLPTAADPSLRQLLAGLVMSAVAGDDTLTLTEGQRRALARTGAEALLGAAPALAETQGAVGTSQERLDQTLTRLSGERDALLIARSDLVGADPYEAVTRLEEAQARLETLYAVTARTSRLNLTEYL</sequence>
<dbReference type="Proteomes" id="UP001208938">
    <property type="component" value="Unassembled WGS sequence"/>
</dbReference>
<dbReference type="SUPFAM" id="SSF64518">
    <property type="entry name" value="Phase 1 flagellin"/>
    <property type="match status" value="1"/>
</dbReference>
<gene>
    <name evidence="2" type="ORF">OKW52_03715</name>
</gene>
<keyword evidence="3" id="KW-1185">Reference proteome</keyword>
<evidence type="ECO:0000259" key="1">
    <source>
        <dbReference type="Pfam" id="PF00700"/>
    </source>
</evidence>
<keyword evidence="2" id="KW-0966">Cell projection</keyword>
<dbReference type="Gene3D" id="1.20.1330.10">
    <property type="entry name" value="f41 fragment of flagellin, N-terminal domain"/>
    <property type="match status" value="1"/>
</dbReference>
<dbReference type="InterPro" id="IPR046358">
    <property type="entry name" value="Flagellin_C"/>
</dbReference>
<dbReference type="RefSeq" id="WP_264504507.1">
    <property type="nucleotide sequence ID" value="NZ_JAPDFL010000001.1"/>
</dbReference>
<organism evidence="2 3">
    <name type="scientific">Pararhodobacter zhoushanensis</name>
    <dbReference type="NCBI Taxonomy" id="2479545"/>
    <lineage>
        <taxon>Bacteria</taxon>
        <taxon>Pseudomonadati</taxon>
        <taxon>Pseudomonadota</taxon>
        <taxon>Alphaproteobacteria</taxon>
        <taxon>Rhodobacterales</taxon>
        <taxon>Paracoccaceae</taxon>
        <taxon>Pararhodobacter</taxon>
    </lineage>
</organism>
<accession>A0ABT3GV25</accession>
<keyword evidence="2" id="KW-0969">Cilium</keyword>
<protein>
    <submittedName>
        <fullName evidence="2">Flagellin</fullName>
    </submittedName>
</protein>